<sequence>MLTDESSLPRHVLVNSVLAYLDLYSLIKFSCTSKACRDVVFRDVSKARWRKIDLSGNNRITDEQLRAFLLNIDAGRNTRVLSVAGCPNVNGTGLEPLYGSTAMEDIDLRVRGSLPLLGESGKIRGPSGLSEDYVAEILRSMLPPFPGQHFVLRRVAIRPWRDDLASRYSNYGPAIGRFIRHHDSLRRSLPPSDPRNCDAPDSCYLCSVAGAVACDGCDGQYCRACAMPHDCTECGKRKCQWCGTIVTCAACGKRGCASHGYEGCGGCEVVFCRDCHVDMLDYDISRNEYYCSGCPPPYWGGNIR</sequence>
<proteinExistence type="predicted"/>
<keyword evidence="3" id="KW-1185">Reference proteome</keyword>
<evidence type="ECO:0000313" key="3">
    <source>
        <dbReference type="Proteomes" id="UP001530315"/>
    </source>
</evidence>
<accession>A0ABD3MI50</accession>
<comment type="caution">
    <text evidence="2">The sequence shown here is derived from an EMBL/GenBank/DDBJ whole genome shotgun (WGS) entry which is preliminary data.</text>
</comment>
<dbReference type="Pfam" id="PF00646">
    <property type="entry name" value="F-box"/>
    <property type="match status" value="1"/>
</dbReference>
<evidence type="ECO:0000259" key="1">
    <source>
        <dbReference type="Pfam" id="PF00646"/>
    </source>
</evidence>
<evidence type="ECO:0000313" key="2">
    <source>
        <dbReference type="EMBL" id="KAL3763771.1"/>
    </source>
</evidence>
<feature type="domain" description="F-box" evidence="1">
    <location>
        <begin position="7"/>
        <end position="40"/>
    </location>
</feature>
<dbReference type="InterPro" id="IPR001810">
    <property type="entry name" value="F-box_dom"/>
</dbReference>
<protein>
    <recommendedName>
        <fullName evidence="1">F-box domain-containing protein</fullName>
    </recommendedName>
</protein>
<dbReference type="CDD" id="cd09917">
    <property type="entry name" value="F-box_SF"/>
    <property type="match status" value="1"/>
</dbReference>
<dbReference type="SUPFAM" id="SSF52047">
    <property type="entry name" value="RNI-like"/>
    <property type="match status" value="1"/>
</dbReference>
<dbReference type="AlphaFoldDB" id="A0ABD3MI50"/>
<dbReference type="SUPFAM" id="SSF81383">
    <property type="entry name" value="F-box domain"/>
    <property type="match status" value="1"/>
</dbReference>
<dbReference type="EMBL" id="JALLAZ020001793">
    <property type="protein sequence ID" value="KAL3763771.1"/>
    <property type="molecule type" value="Genomic_DNA"/>
</dbReference>
<dbReference type="InterPro" id="IPR036047">
    <property type="entry name" value="F-box-like_dom_sf"/>
</dbReference>
<gene>
    <name evidence="2" type="ORF">ACHAW5_000344</name>
</gene>
<reference evidence="2 3" key="1">
    <citation type="submission" date="2024-10" db="EMBL/GenBank/DDBJ databases">
        <title>Updated reference genomes for cyclostephanoid diatoms.</title>
        <authorList>
            <person name="Roberts W.R."/>
            <person name="Alverson A.J."/>
        </authorList>
    </citation>
    <scope>NUCLEOTIDE SEQUENCE [LARGE SCALE GENOMIC DNA]</scope>
    <source>
        <strain evidence="2 3">AJA276-08</strain>
    </source>
</reference>
<organism evidence="2 3">
    <name type="scientific">Stephanodiscus triporus</name>
    <dbReference type="NCBI Taxonomy" id="2934178"/>
    <lineage>
        <taxon>Eukaryota</taxon>
        <taxon>Sar</taxon>
        <taxon>Stramenopiles</taxon>
        <taxon>Ochrophyta</taxon>
        <taxon>Bacillariophyta</taxon>
        <taxon>Coscinodiscophyceae</taxon>
        <taxon>Thalassiosirophycidae</taxon>
        <taxon>Stephanodiscales</taxon>
        <taxon>Stephanodiscaceae</taxon>
        <taxon>Stephanodiscus</taxon>
    </lineage>
</organism>
<dbReference type="Proteomes" id="UP001530315">
    <property type="component" value="Unassembled WGS sequence"/>
</dbReference>
<name>A0ABD3MI50_9STRA</name>